<protein>
    <submittedName>
        <fullName evidence="1">Uncharacterized protein</fullName>
    </submittedName>
</protein>
<evidence type="ECO:0000313" key="2">
    <source>
        <dbReference type="Proteomes" id="UP001596282"/>
    </source>
</evidence>
<keyword evidence="2" id="KW-1185">Reference proteome</keyword>
<sequence length="104" mass="11366">MPTATTLDELTALVAADTLIFETTGAANQAIITIKNSMVGETARMGSDLGSAGMIEIPMAIFDYFDRKFAKDPAQAALKHAIQMTYNFIEVTPTHSVLKHKYRD</sequence>
<organism evidence="1 2">
    <name type="scientific">Lactiplantibacillus daowaiensis</name>
    <dbReference type="NCBI Taxonomy" id="2559918"/>
    <lineage>
        <taxon>Bacteria</taxon>
        <taxon>Bacillati</taxon>
        <taxon>Bacillota</taxon>
        <taxon>Bacilli</taxon>
        <taxon>Lactobacillales</taxon>
        <taxon>Lactobacillaceae</taxon>
        <taxon>Lactiplantibacillus</taxon>
    </lineage>
</organism>
<dbReference type="Proteomes" id="UP001596282">
    <property type="component" value="Unassembled WGS sequence"/>
</dbReference>
<dbReference type="EMBL" id="JBHSSC010000008">
    <property type="protein sequence ID" value="MFC6180244.1"/>
    <property type="molecule type" value="Genomic_DNA"/>
</dbReference>
<comment type="caution">
    <text evidence="1">The sequence shown here is derived from an EMBL/GenBank/DDBJ whole genome shotgun (WGS) entry which is preliminary data.</text>
</comment>
<gene>
    <name evidence="1" type="ORF">ACFP5Y_03265</name>
</gene>
<accession>A0ABW1RYH8</accession>
<dbReference type="RefSeq" id="WP_137629666.1">
    <property type="nucleotide sequence ID" value="NZ_BJDJ01000030.1"/>
</dbReference>
<proteinExistence type="predicted"/>
<reference evidence="2" key="1">
    <citation type="journal article" date="2019" name="Int. J. Syst. Evol. Microbiol.">
        <title>The Global Catalogue of Microorganisms (GCM) 10K type strain sequencing project: providing services to taxonomists for standard genome sequencing and annotation.</title>
        <authorList>
            <consortium name="The Broad Institute Genomics Platform"/>
            <consortium name="The Broad Institute Genome Sequencing Center for Infectious Disease"/>
            <person name="Wu L."/>
            <person name="Ma J."/>
        </authorList>
    </citation>
    <scope>NUCLEOTIDE SEQUENCE [LARGE SCALE GENOMIC DNA]</scope>
    <source>
        <strain evidence="2">CCM 8933</strain>
    </source>
</reference>
<evidence type="ECO:0000313" key="1">
    <source>
        <dbReference type="EMBL" id="MFC6180244.1"/>
    </source>
</evidence>
<name>A0ABW1RYH8_9LACO</name>